<organism evidence="2 3">
    <name type="scientific">Aphis craccivora</name>
    <name type="common">Cowpea aphid</name>
    <dbReference type="NCBI Taxonomy" id="307492"/>
    <lineage>
        <taxon>Eukaryota</taxon>
        <taxon>Metazoa</taxon>
        <taxon>Ecdysozoa</taxon>
        <taxon>Arthropoda</taxon>
        <taxon>Hexapoda</taxon>
        <taxon>Insecta</taxon>
        <taxon>Pterygota</taxon>
        <taxon>Neoptera</taxon>
        <taxon>Paraneoptera</taxon>
        <taxon>Hemiptera</taxon>
        <taxon>Sternorrhyncha</taxon>
        <taxon>Aphidomorpha</taxon>
        <taxon>Aphidoidea</taxon>
        <taxon>Aphididae</taxon>
        <taxon>Aphidini</taxon>
        <taxon>Aphis</taxon>
        <taxon>Aphis</taxon>
    </lineage>
</organism>
<sequence>MITMLSKEQKPGILLVDEIILHEVLIYVGFENFGNKIHASNTKANHGLVFMFQSWSINFCQPVAIFTSIGTVKDIILAQLIIKAISLLENSGVKVEGVSGSINNVKNSFQNPIDERRSIYVFSDVPHLMKNIRNRLNNKTTLKVHPDRPHVSHITKRYHKIPTVVPTRVCPIITEIHLKLDIFSKMTVKLATRVPIIIYK</sequence>
<keyword evidence="3" id="KW-1185">Reference proteome</keyword>
<dbReference type="OrthoDB" id="6593860at2759"/>
<dbReference type="InterPro" id="IPR048365">
    <property type="entry name" value="TNP-like_RNaseH_N"/>
</dbReference>
<evidence type="ECO:0000259" key="1">
    <source>
        <dbReference type="Pfam" id="PF21787"/>
    </source>
</evidence>
<gene>
    <name evidence="2" type="ORF">FWK35_00008183</name>
</gene>
<proteinExistence type="predicted"/>
<dbReference type="AlphaFoldDB" id="A0A6G0Z879"/>
<dbReference type="EMBL" id="VUJU01001111">
    <property type="protein sequence ID" value="KAF0766764.1"/>
    <property type="molecule type" value="Genomic_DNA"/>
</dbReference>
<evidence type="ECO:0000313" key="3">
    <source>
        <dbReference type="Proteomes" id="UP000478052"/>
    </source>
</evidence>
<protein>
    <submittedName>
        <fullName evidence="2">Transposable element P transposase</fullName>
    </submittedName>
</protein>
<evidence type="ECO:0000313" key="2">
    <source>
        <dbReference type="EMBL" id="KAF0766764.1"/>
    </source>
</evidence>
<dbReference type="Pfam" id="PF21787">
    <property type="entry name" value="TNP-like_RNaseH_N"/>
    <property type="match status" value="1"/>
</dbReference>
<accession>A0A6G0Z879</accession>
<comment type="caution">
    <text evidence="2">The sequence shown here is derived from an EMBL/GenBank/DDBJ whole genome shotgun (WGS) entry which is preliminary data.</text>
</comment>
<feature type="domain" description="Transposable element P transposase-like RNase H" evidence="1">
    <location>
        <begin position="6"/>
        <end position="98"/>
    </location>
</feature>
<name>A0A6G0Z879_APHCR</name>
<dbReference type="Proteomes" id="UP000478052">
    <property type="component" value="Unassembled WGS sequence"/>
</dbReference>
<reference evidence="2 3" key="1">
    <citation type="submission" date="2019-08" db="EMBL/GenBank/DDBJ databases">
        <title>Whole genome of Aphis craccivora.</title>
        <authorList>
            <person name="Voronova N.V."/>
            <person name="Shulinski R.S."/>
            <person name="Bandarenka Y.V."/>
            <person name="Zhorov D.G."/>
            <person name="Warner D."/>
        </authorList>
    </citation>
    <scope>NUCLEOTIDE SEQUENCE [LARGE SCALE GENOMIC DNA]</scope>
    <source>
        <strain evidence="2">180601</strain>
        <tissue evidence="2">Whole Body</tissue>
    </source>
</reference>